<comment type="caution">
    <text evidence="4">The sequence shown here is derived from an EMBL/GenBank/DDBJ whole genome shotgun (WGS) entry which is preliminary data.</text>
</comment>
<dbReference type="Pfam" id="PF04542">
    <property type="entry name" value="Sigma70_r2"/>
    <property type="match status" value="1"/>
</dbReference>
<organism evidence="4 5">
    <name type="scientific">Dawidia soli</name>
    <dbReference type="NCBI Taxonomy" id="2782352"/>
    <lineage>
        <taxon>Bacteria</taxon>
        <taxon>Pseudomonadati</taxon>
        <taxon>Bacteroidota</taxon>
        <taxon>Cytophagia</taxon>
        <taxon>Cytophagales</taxon>
        <taxon>Chryseotaleaceae</taxon>
        <taxon>Dawidia</taxon>
    </lineage>
</organism>
<dbReference type="InterPro" id="IPR013324">
    <property type="entry name" value="RNA_pol_sigma_r3/r4-like"/>
</dbReference>
<dbReference type="InterPro" id="IPR036388">
    <property type="entry name" value="WH-like_DNA-bd_sf"/>
</dbReference>
<dbReference type="InterPro" id="IPR046531">
    <property type="entry name" value="DUF6596"/>
</dbReference>
<proteinExistence type="inferred from homology"/>
<gene>
    <name evidence="4" type="ORF">KK078_09230</name>
</gene>
<evidence type="ECO:0000313" key="4">
    <source>
        <dbReference type="EMBL" id="MBT1686738.1"/>
    </source>
</evidence>
<evidence type="ECO:0000256" key="1">
    <source>
        <dbReference type="RuleBase" id="RU000716"/>
    </source>
</evidence>
<dbReference type="InterPro" id="IPR013325">
    <property type="entry name" value="RNA_pol_sigma_r2"/>
</dbReference>
<reference evidence="4 5" key="1">
    <citation type="submission" date="2021-05" db="EMBL/GenBank/DDBJ databases">
        <title>A Polyphasic approach of four new species of the genus Ohtaekwangia: Ohtaekwangia histidinii sp. nov., Ohtaekwangia cretensis sp. nov., Ohtaekwangia indiensis sp. nov., Ohtaekwangia reichenbachii sp. nov. from diverse environment.</title>
        <authorList>
            <person name="Octaviana S."/>
        </authorList>
    </citation>
    <scope>NUCLEOTIDE SEQUENCE [LARGE SCALE GENOMIC DNA]</scope>
    <source>
        <strain evidence="4 5">PWU37</strain>
    </source>
</reference>
<dbReference type="PANTHER" id="PTHR47756">
    <property type="entry name" value="BLL6612 PROTEIN-RELATED"/>
    <property type="match status" value="1"/>
</dbReference>
<dbReference type="PROSITE" id="PS01063">
    <property type="entry name" value="SIGMA70_ECF"/>
    <property type="match status" value="1"/>
</dbReference>
<keyword evidence="1" id="KW-0805">Transcription regulation</keyword>
<evidence type="ECO:0000259" key="3">
    <source>
        <dbReference type="Pfam" id="PF20239"/>
    </source>
</evidence>
<keyword evidence="1" id="KW-0804">Transcription</keyword>
<dbReference type="InterPro" id="IPR007627">
    <property type="entry name" value="RNA_pol_sigma70_r2"/>
</dbReference>
<keyword evidence="1" id="KW-0731">Sigma factor</keyword>
<dbReference type="GO" id="GO:0006352">
    <property type="term" value="P:DNA-templated transcription initiation"/>
    <property type="evidence" value="ECO:0007669"/>
    <property type="project" value="InterPro"/>
</dbReference>
<dbReference type="Pfam" id="PF20239">
    <property type="entry name" value="DUF6596"/>
    <property type="match status" value="1"/>
</dbReference>
<evidence type="ECO:0000259" key="2">
    <source>
        <dbReference type="Pfam" id="PF04542"/>
    </source>
</evidence>
<name>A0AAP2GI86_9BACT</name>
<accession>A0AAP2GI86</accession>
<dbReference type="InterPro" id="IPR014284">
    <property type="entry name" value="RNA_pol_sigma-70_dom"/>
</dbReference>
<protein>
    <recommendedName>
        <fullName evidence="1">RNA polymerase sigma factor</fullName>
    </recommendedName>
</protein>
<dbReference type="Gene3D" id="1.10.1740.10">
    <property type="match status" value="1"/>
</dbReference>
<dbReference type="SUPFAM" id="SSF88946">
    <property type="entry name" value="Sigma2 domain of RNA polymerase sigma factors"/>
    <property type="match status" value="1"/>
</dbReference>
<evidence type="ECO:0000313" key="5">
    <source>
        <dbReference type="Proteomes" id="UP001319180"/>
    </source>
</evidence>
<keyword evidence="1" id="KW-0238">DNA-binding</keyword>
<dbReference type="Proteomes" id="UP001319180">
    <property type="component" value="Unassembled WGS sequence"/>
</dbReference>
<dbReference type="InterPro" id="IPR000838">
    <property type="entry name" value="RNA_pol_sigma70_ECF_CS"/>
</dbReference>
<comment type="similarity">
    <text evidence="1">Belongs to the sigma-70 factor family. ECF subfamily.</text>
</comment>
<dbReference type="Gene3D" id="1.10.10.10">
    <property type="entry name" value="Winged helix-like DNA-binding domain superfamily/Winged helix DNA-binding domain"/>
    <property type="match status" value="1"/>
</dbReference>
<feature type="domain" description="DUF6596" evidence="3">
    <location>
        <begin position="191"/>
        <end position="292"/>
    </location>
</feature>
<dbReference type="GO" id="GO:0003677">
    <property type="term" value="F:DNA binding"/>
    <property type="evidence" value="ECO:0007669"/>
    <property type="project" value="UniProtKB-KW"/>
</dbReference>
<dbReference type="EMBL" id="JAHESC010000010">
    <property type="protein sequence ID" value="MBT1686738.1"/>
    <property type="molecule type" value="Genomic_DNA"/>
</dbReference>
<keyword evidence="5" id="KW-1185">Reference proteome</keyword>
<sequence>MQGSERVHEEVGHLFRHEAGRMAAVLTRLLGVQAWEEAEDIVQDTLLQALSSWKLKGMPDNPSAWLYTVARRKAVDKLRQRRMQEEHHAVIGHALHSEYTLSPAVQQLFLDNEIEDSQLRMMFACCHPAIAYEAQLALILKTLCGLSIGEIAHSFRTNDETIGKRLYRAREKIREEKIELEVPPPTALPARLEAVLHAIYLLFNEGYHSAHPDKLIRHELCAEAIRLALLLLKNPLTALPVVYALLALMCFHASREEARTAEDGSMVLLKEQDRSRWNHALIKKAEYFLEASATGDEISAYHVEASIASCHAGAATFEETAWDRIVQLYNVLETIKPGPIVALNRAIAIGHASTPMAGIDALEAIPDMNDDYLCLSALGDFYAAGREYADARSSYERALQNVPTTAGRALLQRKLAALPLD</sequence>
<dbReference type="PANTHER" id="PTHR47756:SF2">
    <property type="entry name" value="BLL6612 PROTEIN"/>
    <property type="match status" value="1"/>
</dbReference>
<feature type="domain" description="RNA polymerase sigma-70 region 2" evidence="2">
    <location>
        <begin position="14"/>
        <end position="82"/>
    </location>
</feature>
<dbReference type="RefSeq" id="WP_254089972.1">
    <property type="nucleotide sequence ID" value="NZ_JAHESC010000010.1"/>
</dbReference>
<dbReference type="AlphaFoldDB" id="A0AAP2GI86"/>
<dbReference type="GO" id="GO:0016987">
    <property type="term" value="F:sigma factor activity"/>
    <property type="evidence" value="ECO:0007669"/>
    <property type="project" value="UniProtKB-KW"/>
</dbReference>
<dbReference type="NCBIfam" id="TIGR02937">
    <property type="entry name" value="sigma70-ECF"/>
    <property type="match status" value="1"/>
</dbReference>
<dbReference type="SUPFAM" id="SSF88659">
    <property type="entry name" value="Sigma3 and sigma4 domains of RNA polymerase sigma factors"/>
    <property type="match status" value="1"/>
</dbReference>